<dbReference type="AlphaFoldDB" id="A0A074M7M8"/>
<name>A0A074M7M8_ERYLO</name>
<accession>A0A074M7M8</accession>
<proteinExistence type="inferred from homology"/>
<organism evidence="10 11">
    <name type="scientific">Erythrobacter longus</name>
    <dbReference type="NCBI Taxonomy" id="1044"/>
    <lineage>
        <taxon>Bacteria</taxon>
        <taxon>Pseudomonadati</taxon>
        <taxon>Pseudomonadota</taxon>
        <taxon>Alphaproteobacteria</taxon>
        <taxon>Sphingomonadales</taxon>
        <taxon>Erythrobacteraceae</taxon>
        <taxon>Erythrobacter/Porphyrobacter group</taxon>
        <taxon>Erythrobacter</taxon>
    </lineage>
</organism>
<evidence type="ECO:0000256" key="4">
    <source>
        <dbReference type="ARBA" id="ARBA00022452"/>
    </source>
</evidence>
<keyword evidence="6" id="KW-0653">Protein transport</keyword>
<evidence type="ECO:0000313" key="11">
    <source>
        <dbReference type="Proteomes" id="UP000027647"/>
    </source>
</evidence>
<gene>
    <name evidence="10" type="ORF">EH31_06880</name>
</gene>
<dbReference type="Gene3D" id="2.40.160.50">
    <property type="entry name" value="membrane protein fhac: a member of the omp85/tpsb transporter family"/>
    <property type="match status" value="1"/>
</dbReference>
<keyword evidence="8" id="KW-0998">Cell outer membrane</keyword>
<evidence type="ECO:0000256" key="1">
    <source>
        <dbReference type="ARBA" id="ARBA00004442"/>
    </source>
</evidence>
<keyword evidence="11" id="KW-1185">Reference proteome</keyword>
<protein>
    <recommendedName>
        <fullName evidence="9">POTRA domain-containing protein</fullName>
    </recommendedName>
</protein>
<comment type="subcellular location">
    <subcellularLocation>
        <location evidence="1">Cell outer membrane</location>
    </subcellularLocation>
</comment>
<dbReference type="EMBL" id="JMIW01000002">
    <property type="protein sequence ID" value="KEO90756.1"/>
    <property type="molecule type" value="Genomic_DNA"/>
</dbReference>
<dbReference type="InterPro" id="IPR013686">
    <property type="entry name" value="Polypept-transport_assoc_ShlB"/>
</dbReference>
<dbReference type="GO" id="GO:0046819">
    <property type="term" value="P:protein secretion by the type V secretion system"/>
    <property type="evidence" value="ECO:0007669"/>
    <property type="project" value="TreeGrafter"/>
</dbReference>
<dbReference type="RefSeq" id="WP_034959207.1">
    <property type="nucleotide sequence ID" value="NZ_JMIW01000002.1"/>
</dbReference>
<keyword evidence="4" id="KW-1134">Transmembrane beta strand</keyword>
<dbReference type="GO" id="GO:0008320">
    <property type="term" value="F:protein transmembrane transporter activity"/>
    <property type="evidence" value="ECO:0007669"/>
    <property type="project" value="TreeGrafter"/>
</dbReference>
<dbReference type="GO" id="GO:0009279">
    <property type="term" value="C:cell outer membrane"/>
    <property type="evidence" value="ECO:0007669"/>
    <property type="project" value="UniProtKB-SubCell"/>
</dbReference>
<evidence type="ECO:0000259" key="9">
    <source>
        <dbReference type="PROSITE" id="PS51779"/>
    </source>
</evidence>
<comment type="caution">
    <text evidence="10">The sequence shown here is derived from an EMBL/GenBank/DDBJ whole genome shotgun (WGS) entry which is preliminary data.</text>
</comment>
<dbReference type="InterPro" id="IPR051544">
    <property type="entry name" value="TPS_OM_transporter"/>
</dbReference>
<dbReference type="Proteomes" id="UP000027647">
    <property type="component" value="Unassembled WGS sequence"/>
</dbReference>
<keyword evidence="5" id="KW-0812">Transmembrane</keyword>
<evidence type="ECO:0000256" key="5">
    <source>
        <dbReference type="ARBA" id="ARBA00022692"/>
    </source>
</evidence>
<evidence type="ECO:0000256" key="7">
    <source>
        <dbReference type="ARBA" id="ARBA00023136"/>
    </source>
</evidence>
<dbReference type="Gene3D" id="3.10.20.310">
    <property type="entry name" value="membrane protein fhac"/>
    <property type="match status" value="1"/>
</dbReference>
<dbReference type="PANTHER" id="PTHR34597:SF6">
    <property type="entry name" value="BLR6126 PROTEIN"/>
    <property type="match status" value="1"/>
</dbReference>
<dbReference type="GO" id="GO:0098046">
    <property type="term" value="C:type V protein secretion system complex"/>
    <property type="evidence" value="ECO:0007669"/>
    <property type="project" value="TreeGrafter"/>
</dbReference>
<evidence type="ECO:0000313" key="10">
    <source>
        <dbReference type="EMBL" id="KEO90756.1"/>
    </source>
</evidence>
<keyword evidence="3" id="KW-0813">Transport</keyword>
<dbReference type="InterPro" id="IPR034746">
    <property type="entry name" value="POTRA"/>
</dbReference>
<sequence>MAAQSNLEPSTPSEIEAGQIEFERDAVNRDAQKAPQSIIDVPKGLSEPQPGVFSDEKYQINSIIISGNKALPDADFVDLIEEYTSRPLSDNDLATLATRIAVRARFNGYIFATASVPSQNLNLGVLRVTLDEGSIDEIRLEGAKDAAIARALQPLVSGGPVTQAALERRLLLADDISGVRILDTQFEKEGGRGVLIVKTSRSQTSAYAEVRNNGSQQVGPIRARIDVDLNGILSSGDEVDLSFGTTPLQPGELQFARGSYKIVVDASGLELGAHLSYSRTEPGAFLSDSEIEGRFLRAGVSAQYPLKRSRDLSVWVIGEFEVTELEQDREGALARRDRVPTVRAGLYSRGKLAGGRFSGRLVATRGLDILSATDPGDPLASRADASARFSSLYGWISWQRPLSQSFSLALGARGQLASDPVLATEDIGIGGTSFLRGYDFNERAGDSGIMGYGELRYDWRGKGFWLPRAQAYVFADGGVVDNLEGGFGSGSLASAGGGLRLNLTRDLDFDMELALPLTGERRDGESAGPLVNLRVGQAF</sequence>
<dbReference type="PROSITE" id="PS51779">
    <property type="entry name" value="POTRA"/>
    <property type="match status" value="1"/>
</dbReference>
<evidence type="ECO:0000256" key="2">
    <source>
        <dbReference type="ARBA" id="ARBA00009055"/>
    </source>
</evidence>
<dbReference type="STRING" id="1044.EH31_06880"/>
<keyword evidence="7" id="KW-0472">Membrane</keyword>
<dbReference type="PANTHER" id="PTHR34597">
    <property type="entry name" value="SLR1661 PROTEIN"/>
    <property type="match status" value="1"/>
</dbReference>
<dbReference type="Pfam" id="PF03865">
    <property type="entry name" value="ShlB"/>
    <property type="match status" value="1"/>
</dbReference>
<comment type="similarity">
    <text evidence="2">Belongs to the TPS (TC 1.B.20) family.</text>
</comment>
<dbReference type="eggNOG" id="COG2831">
    <property type="taxonomic scope" value="Bacteria"/>
</dbReference>
<dbReference type="Pfam" id="PF08479">
    <property type="entry name" value="POTRA_2"/>
    <property type="match status" value="1"/>
</dbReference>
<evidence type="ECO:0000256" key="3">
    <source>
        <dbReference type="ARBA" id="ARBA00022448"/>
    </source>
</evidence>
<evidence type="ECO:0000256" key="6">
    <source>
        <dbReference type="ARBA" id="ARBA00022927"/>
    </source>
</evidence>
<dbReference type="InterPro" id="IPR005565">
    <property type="entry name" value="Hemolysn_activator_HlyB_C"/>
</dbReference>
<reference evidence="10 11" key="1">
    <citation type="submission" date="2014-04" db="EMBL/GenBank/DDBJ databases">
        <title>A comprehensive comparison of genomes of Erythrobacter spp. strains.</title>
        <authorList>
            <person name="Zheng Q."/>
        </authorList>
    </citation>
    <scope>NUCLEOTIDE SEQUENCE [LARGE SCALE GENOMIC DNA]</scope>
    <source>
        <strain evidence="10 11">DSM 6997</strain>
    </source>
</reference>
<evidence type="ECO:0000256" key="8">
    <source>
        <dbReference type="ARBA" id="ARBA00023237"/>
    </source>
</evidence>
<feature type="domain" description="POTRA" evidence="9">
    <location>
        <begin position="58"/>
        <end position="133"/>
    </location>
</feature>